<reference evidence="1" key="1">
    <citation type="submission" date="2023-06" db="EMBL/GenBank/DDBJ databases">
        <authorList>
            <person name="Kurt Z."/>
        </authorList>
    </citation>
    <scope>NUCLEOTIDE SEQUENCE</scope>
</reference>
<dbReference type="Proteomes" id="UP001642409">
    <property type="component" value="Unassembled WGS sequence"/>
</dbReference>
<protein>
    <submittedName>
        <fullName evidence="2">Hypothetical_protein</fullName>
    </submittedName>
</protein>
<reference evidence="2 3" key="2">
    <citation type="submission" date="2024-07" db="EMBL/GenBank/DDBJ databases">
        <authorList>
            <person name="Akdeniz Z."/>
        </authorList>
    </citation>
    <scope>NUCLEOTIDE SEQUENCE [LARGE SCALE GENOMIC DNA]</scope>
</reference>
<dbReference type="EMBL" id="CATOUU010000717">
    <property type="protein sequence ID" value="CAI9943623.1"/>
    <property type="molecule type" value="Genomic_DNA"/>
</dbReference>
<accession>A0AA86PU51</accession>
<comment type="caution">
    <text evidence="1">The sequence shown here is derived from an EMBL/GenBank/DDBJ whole genome shotgun (WGS) entry which is preliminary data.</text>
</comment>
<evidence type="ECO:0000313" key="2">
    <source>
        <dbReference type="EMBL" id="CAL6091735.1"/>
    </source>
</evidence>
<dbReference type="AlphaFoldDB" id="A0AA86PU51"/>
<evidence type="ECO:0000313" key="3">
    <source>
        <dbReference type="Proteomes" id="UP001642409"/>
    </source>
</evidence>
<proteinExistence type="predicted"/>
<dbReference type="EMBL" id="CAXDID020000438">
    <property type="protein sequence ID" value="CAL6091735.1"/>
    <property type="molecule type" value="Genomic_DNA"/>
</dbReference>
<name>A0AA86PU51_9EUKA</name>
<evidence type="ECO:0000313" key="1">
    <source>
        <dbReference type="EMBL" id="CAI9943623.1"/>
    </source>
</evidence>
<gene>
    <name evidence="1" type="ORF">HINF_LOCUS31268</name>
    <name evidence="2" type="ORF">HINF_LOCUS65929</name>
</gene>
<sequence length="104" mass="12530">MTRCKICRLERYVEVLQSIYQPDMFICLPVNMRTTTDIHVYKFFHIQTLQNIRLYEEHNMDQLQADQVFGGVNDCKISNIQDQTMPLQTVFKYQTVGKCRWRDF</sequence>
<organism evidence="1">
    <name type="scientific">Hexamita inflata</name>
    <dbReference type="NCBI Taxonomy" id="28002"/>
    <lineage>
        <taxon>Eukaryota</taxon>
        <taxon>Metamonada</taxon>
        <taxon>Diplomonadida</taxon>
        <taxon>Hexamitidae</taxon>
        <taxon>Hexamitinae</taxon>
        <taxon>Hexamita</taxon>
    </lineage>
</organism>
<keyword evidence="3" id="KW-1185">Reference proteome</keyword>